<dbReference type="AlphaFoldDB" id="A0A7W5P800"/>
<keyword evidence="2" id="KW-1185">Reference proteome</keyword>
<evidence type="ECO:0000313" key="2">
    <source>
        <dbReference type="Proteomes" id="UP000565572"/>
    </source>
</evidence>
<dbReference type="RefSeq" id="WP_183339732.1">
    <property type="nucleotide sequence ID" value="NZ_JACHZG010000001.1"/>
</dbReference>
<name>A0A7W5P800_9ACTN</name>
<protein>
    <recommendedName>
        <fullName evidence="3">DUF4288 domain-containing protein</fullName>
    </recommendedName>
</protein>
<dbReference type="EMBL" id="JACHZG010000001">
    <property type="protein sequence ID" value="MBB3328070.1"/>
    <property type="molecule type" value="Genomic_DNA"/>
</dbReference>
<evidence type="ECO:0008006" key="3">
    <source>
        <dbReference type="Google" id="ProtNLM"/>
    </source>
</evidence>
<gene>
    <name evidence="1" type="ORF">FHX39_003014</name>
</gene>
<organism evidence="1 2">
    <name type="scientific">Microlunatus antarcticus</name>
    <dbReference type="NCBI Taxonomy" id="53388"/>
    <lineage>
        <taxon>Bacteria</taxon>
        <taxon>Bacillati</taxon>
        <taxon>Actinomycetota</taxon>
        <taxon>Actinomycetes</taxon>
        <taxon>Propionibacteriales</taxon>
        <taxon>Propionibacteriaceae</taxon>
        <taxon>Microlunatus</taxon>
    </lineage>
</organism>
<accession>A0A7W5P800</accession>
<comment type="caution">
    <text evidence="1">The sequence shown here is derived from an EMBL/GenBank/DDBJ whole genome shotgun (WGS) entry which is preliminary data.</text>
</comment>
<proteinExistence type="predicted"/>
<reference evidence="1 2" key="1">
    <citation type="submission" date="2020-08" db="EMBL/GenBank/DDBJ databases">
        <title>Sequencing the genomes of 1000 actinobacteria strains.</title>
        <authorList>
            <person name="Klenk H.-P."/>
        </authorList>
    </citation>
    <scope>NUCLEOTIDE SEQUENCE [LARGE SCALE GENOMIC DNA]</scope>
    <source>
        <strain evidence="1 2">DSM 11053</strain>
    </source>
</reference>
<evidence type="ECO:0000313" key="1">
    <source>
        <dbReference type="EMBL" id="MBB3328070.1"/>
    </source>
</evidence>
<dbReference type="Proteomes" id="UP000565572">
    <property type="component" value="Unassembled WGS sequence"/>
</dbReference>
<sequence>MSETAAWFAVRCLFAKGWPADGGPPLYEERITLWRADSVEEAVARAEAEAETYAAAIEEAPDTFLGLAQAYRLFDEPGDGAEVFSLLRESGLSAEDYLDTFFDTGAERSREL</sequence>